<dbReference type="Pfam" id="PF00440">
    <property type="entry name" value="TetR_N"/>
    <property type="match status" value="1"/>
</dbReference>
<name>A0ABQ3VP74_9CHLR</name>
<dbReference type="InterPro" id="IPR009057">
    <property type="entry name" value="Homeodomain-like_sf"/>
</dbReference>
<keyword evidence="1" id="KW-0805">Transcription regulation</keyword>
<evidence type="ECO:0000313" key="7">
    <source>
        <dbReference type="Proteomes" id="UP000635565"/>
    </source>
</evidence>
<proteinExistence type="predicted"/>
<evidence type="ECO:0000256" key="2">
    <source>
        <dbReference type="ARBA" id="ARBA00023125"/>
    </source>
</evidence>
<protein>
    <recommendedName>
        <fullName evidence="5">HTH tetR-type domain-containing protein</fullName>
    </recommendedName>
</protein>
<organism evidence="6 7">
    <name type="scientific">Dictyobacter formicarum</name>
    <dbReference type="NCBI Taxonomy" id="2778368"/>
    <lineage>
        <taxon>Bacteria</taxon>
        <taxon>Bacillati</taxon>
        <taxon>Chloroflexota</taxon>
        <taxon>Ktedonobacteria</taxon>
        <taxon>Ktedonobacterales</taxon>
        <taxon>Dictyobacteraceae</taxon>
        <taxon>Dictyobacter</taxon>
    </lineage>
</organism>
<dbReference type="PROSITE" id="PS50977">
    <property type="entry name" value="HTH_TETR_2"/>
    <property type="match status" value="1"/>
</dbReference>
<dbReference type="PANTHER" id="PTHR47506">
    <property type="entry name" value="TRANSCRIPTIONAL REGULATORY PROTEIN"/>
    <property type="match status" value="1"/>
</dbReference>
<keyword evidence="3" id="KW-0804">Transcription</keyword>
<accession>A0ABQ3VP74</accession>
<dbReference type="PANTHER" id="PTHR47506:SF3">
    <property type="entry name" value="HTH-TYPE TRANSCRIPTIONAL REGULATOR LMRA"/>
    <property type="match status" value="1"/>
</dbReference>
<keyword evidence="2 4" id="KW-0238">DNA-binding</keyword>
<dbReference type="InterPro" id="IPR001647">
    <property type="entry name" value="HTH_TetR"/>
</dbReference>
<dbReference type="Gene3D" id="1.10.357.10">
    <property type="entry name" value="Tetracycline Repressor, domain 2"/>
    <property type="match status" value="1"/>
</dbReference>
<dbReference type="SUPFAM" id="SSF46689">
    <property type="entry name" value="Homeodomain-like"/>
    <property type="match status" value="1"/>
</dbReference>
<evidence type="ECO:0000259" key="5">
    <source>
        <dbReference type="PROSITE" id="PS50977"/>
    </source>
</evidence>
<dbReference type="RefSeq" id="WP_201364755.1">
    <property type="nucleotide sequence ID" value="NZ_BNJJ01000015.1"/>
</dbReference>
<sequence length="82" mass="9185">MWSANVGAPEKDRAMKTTRKHLIEATKELHWERGYEAMSPRAVLERSGAGQGSLYHHFRGKAELVSTALDEIGTDMTRNLST</sequence>
<evidence type="ECO:0000313" key="6">
    <source>
        <dbReference type="EMBL" id="GHO87191.1"/>
    </source>
</evidence>
<dbReference type="Proteomes" id="UP000635565">
    <property type="component" value="Unassembled WGS sequence"/>
</dbReference>
<dbReference type="PRINTS" id="PR00455">
    <property type="entry name" value="HTHTETR"/>
</dbReference>
<evidence type="ECO:0000256" key="1">
    <source>
        <dbReference type="ARBA" id="ARBA00023015"/>
    </source>
</evidence>
<comment type="caution">
    <text evidence="6">The sequence shown here is derived from an EMBL/GenBank/DDBJ whole genome shotgun (WGS) entry which is preliminary data.</text>
</comment>
<keyword evidence="7" id="KW-1185">Reference proteome</keyword>
<dbReference type="EMBL" id="BNJJ01000015">
    <property type="protein sequence ID" value="GHO87191.1"/>
    <property type="molecule type" value="Genomic_DNA"/>
</dbReference>
<evidence type="ECO:0000256" key="3">
    <source>
        <dbReference type="ARBA" id="ARBA00023163"/>
    </source>
</evidence>
<feature type="domain" description="HTH tetR-type" evidence="5">
    <location>
        <begin position="16"/>
        <end position="76"/>
    </location>
</feature>
<feature type="DNA-binding region" description="H-T-H motif" evidence="4">
    <location>
        <begin position="39"/>
        <end position="58"/>
    </location>
</feature>
<gene>
    <name evidence="6" type="ORF">KSZ_51970</name>
</gene>
<reference evidence="6 7" key="1">
    <citation type="journal article" date="2021" name="Int. J. Syst. Evol. Microbiol.">
        <title>Reticulibacter mediterranei gen. nov., sp. nov., within the new family Reticulibacteraceae fam. nov., and Ktedonospora formicarum gen. nov., sp. nov., Ktedonobacter robiniae sp. nov., Dictyobacter formicarum sp. nov. and Dictyobacter arantiisoli sp. nov., belonging to the class Ktedonobacteria.</title>
        <authorList>
            <person name="Yabe S."/>
            <person name="Zheng Y."/>
            <person name="Wang C.M."/>
            <person name="Sakai Y."/>
            <person name="Abe K."/>
            <person name="Yokota A."/>
            <person name="Donadio S."/>
            <person name="Cavaletti L."/>
            <person name="Monciardini P."/>
        </authorList>
    </citation>
    <scope>NUCLEOTIDE SEQUENCE [LARGE SCALE GENOMIC DNA]</scope>
    <source>
        <strain evidence="6 7">SOSP1-9</strain>
    </source>
</reference>
<evidence type="ECO:0000256" key="4">
    <source>
        <dbReference type="PROSITE-ProRule" id="PRU00335"/>
    </source>
</evidence>